<dbReference type="PANTHER" id="PTHR34822">
    <property type="entry name" value="GRPB DOMAIN PROTEIN (AFU_ORTHOLOGUE AFUA_1G01530)"/>
    <property type="match status" value="1"/>
</dbReference>
<dbReference type="Proteomes" id="UP000809621">
    <property type="component" value="Unassembled WGS sequence"/>
</dbReference>
<dbReference type="InterPro" id="IPR043519">
    <property type="entry name" value="NT_sf"/>
</dbReference>
<protein>
    <submittedName>
        <fullName evidence="1">GrpB family protein</fullName>
    </submittedName>
</protein>
<proteinExistence type="predicted"/>
<name>A0ABS2HG60_9VIBR</name>
<sequence length="160" mass="17896">MKFFEPNQYQSECEKLFTLYQAKIAAALPTAKVEHIGASSILGAMSKGDLDIYVEVSPTEMDKTTKILSSIGFVEKSNTLRTPALCMLEAQSADDVAVQLVAQGSEFEFFLHFRDALNTNAALVSQYNQLKKGYEGQCEDSYRTAKTQFIERVLREFRGS</sequence>
<dbReference type="InterPro" id="IPR007344">
    <property type="entry name" value="GrpB/CoaE"/>
</dbReference>
<comment type="caution">
    <text evidence="1">The sequence shown here is derived from an EMBL/GenBank/DDBJ whole genome shotgun (WGS) entry which is preliminary data.</text>
</comment>
<accession>A0ABS2HG60</accession>
<dbReference type="Gene3D" id="3.30.460.10">
    <property type="entry name" value="Beta Polymerase, domain 2"/>
    <property type="match status" value="1"/>
</dbReference>
<evidence type="ECO:0000313" key="2">
    <source>
        <dbReference type="Proteomes" id="UP000809621"/>
    </source>
</evidence>
<reference evidence="1 2" key="1">
    <citation type="submission" date="2021-02" db="EMBL/GenBank/DDBJ databases">
        <authorList>
            <person name="Park J.-S."/>
        </authorList>
    </citation>
    <scope>NUCLEOTIDE SEQUENCE [LARGE SCALE GENOMIC DNA]</scope>
    <source>
        <strain evidence="1 2">188UL20-2</strain>
    </source>
</reference>
<gene>
    <name evidence="1" type="ORF">JQC93_00090</name>
</gene>
<dbReference type="Pfam" id="PF04229">
    <property type="entry name" value="GrpB"/>
    <property type="match status" value="1"/>
</dbReference>
<dbReference type="PANTHER" id="PTHR34822:SF1">
    <property type="entry name" value="GRPB FAMILY PROTEIN"/>
    <property type="match status" value="1"/>
</dbReference>
<dbReference type="SUPFAM" id="SSF81301">
    <property type="entry name" value="Nucleotidyltransferase"/>
    <property type="match status" value="1"/>
</dbReference>
<keyword evidence="2" id="KW-1185">Reference proteome</keyword>
<organism evidence="1 2">
    <name type="scientific">Vibrio ulleungensis</name>
    <dbReference type="NCBI Taxonomy" id="2807619"/>
    <lineage>
        <taxon>Bacteria</taxon>
        <taxon>Pseudomonadati</taxon>
        <taxon>Pseudomonadota</taxon>
        <taxon>Gammaproteobacteria</taxon>
        <taxon>Vibrionales</taxon>
        <taxon>Vibrionaceae</taxon>
        <taxon>Vibrio</taxon>
    </lineage>
</organism>
<dbReference type="EMBL" id="JAFEUM010000001">
    <property type="protein sequence ID" value="MBM7034786.1"/>
    <property type="molecule type" value="Genomic_DNA"/>
</dbReference>
<evidence type="ECO:0000313" key="1">
    <source>
        <dbReference type="EMBL" id="MBM7034786.1"/>
    </source>
</evidence>
<dbReference type="RefSeq" id="WP_205156450.1">
    <property type="nucleotide sequence ID" value="NZ_JAFEUM010000001.1"/>
</dbReference>